<protein>
    <recommendedName>
        <fullName evidence="7">Zn(2)-C6 fungal-type domain-containing protein</fullName>
    </recommendedName>
</protein>
<evidence type="ECO:0000256" key="2">
    <source>
        <dbReference type="ARBA" id="ARBA00022723"/>
    </source>
</evidence>
<dbReference type="InterPro" id="IPR036864">
    <property type="entry name" value="Zn2-C6_fun-type_DNA-bd_sf"/>
</dbReference>
<dbReference type="Gene3D" id="4.10.240.10">
    <property type="entry name" value="Zn(2)-C6 fungal-type DNA-binding domain"/>
    <property type="match status" value="1"/>
</dbReference>
<feature type="domain" description="Zn(2)-C6 fungal-type" evidence="7">
    <location>
        <begin position="16"/>
        <end position="46"/>
    </location>
</feature>
<dbReference type="PANTHER" id="PTHR47338:SF10">
    <property type="entry name" value="TRANSCRIPTION FACTOR DOMAIN-CONTAINING PROTEIN-RELATED"/>
    <property type="match status" value="1"/>
</dbReference>
<feature type="region of interest" description="Disordered" evidence="6">
    <location>
        <begin position="82"/>
        <end position="119"/>
    </location>
</feature>
<reference evidence="8" key="1">
    <citation type="journal article" date="2020" name="Stud. Mycol.">
        <title>101 Dothideomycetes genomes: a test case for predicting lifestyles and emergence of pathogens.</title>
        <authorList>
            <person name="Haridas S."/>
            <person name="Albert R."/>
            <person name="Binder M."/>
            <person name="Bloem J."/>
            <person name="Labutti K."/>
            <person name="Salamov A."/>
            <person name="Andreopoulos B."/>
            <person name="Baker S."/>
            <person name="Barry K."/>
            <person name="Bills G."/>
            <person name="Bluhm B."/>
            <person name="Cannon C."/>
            <person name="Castanera R."/>
            <person name="Culley D."/>
            <person name="Daum C."/>
            <person name="Ezra D."/>
            <person name="Gonzalez J."/>
            <person name="Henrissat B."/>
            <person name="Kuo A."/>
            <person name="Liang C."/>
            <person name="Lipzen A."/>
            <person name="Lutzoni F."/>
            <person name="Magnuson J."/>
            <person name="Mondo S."/>
            <person name="Nolan M."/>
            <person name="Ohm R."/>
            <person name="Pangilinan J."/>
            <person name="Park H.-J."/>
            <person name="Ramirez L."/>
            <person name="Alfaro M."/>
            <person name="Sun H."/>
            <person name="Tritt A."/>
            <person name="Yoshinaga Y."/>
            <person name="Zwiers L.-H."/>
            <person name="Turgeon B."/>
            <person name="Goodwin S."/>
            <person name="Spatafora J."/>
            <person name="Crous P."/>
            <person name="Grigoriev I."/>
        </authorList>
    </citation>
    <scope>NUCLEOTIDE SEQUENCE</scope>
    <source>
        <strain evidence="8">CBS 121739</strain>
    </source>
</reference>
<dbReference type="SMART" id="SM00066">
    <property type="entry name" value="GAL4"/>
    <property type="match status" value="1"/>
</dbReference>
<dbReference type="Proteomes" id="UP000799437">
    <property type="component" value="Unassembled WGS sequence"/>
</dbReference>
<dbReference type="EMBL" id="ML996575">
    <property type="protein sequence ID" value="KAF2756725.1"/>
    <property type="molecule type" value="Genomic_DNA"/>
</dbReference>
<dbReference type="PROSITE" id="PS50048">
    <property type="entry name" value="ZN2_CY6_FUNGAL_2"/>
    <property type="match status" value="1"/>
</dbReference>
<keyword evidence="9" id="KW-1185">Reference proteome</keyword>
<dbReference type="InterPro" id="IPR007219">
    <property type="entry name" value="XnlR_reg_dom"/>
</dbReference>
<dbReference type="AlphaFoldDB" id="A0A6A6W2E3"/>
<dbReference type="PANTHER" id="PTHR47338">
    <property type="entry name" value="ZN(II)2CYS6 TRANSCRIPTION FACTOR (EUROFUNG)-RELATED"/>
    <property type="match status" value="1"/>
</dbReference>
<dbReference type="GeneID" id="54491004"/>
<keyword evidence="3" id="KW-0805">Transcription regulation</keyword>
<evidence type="ECO:0000256" key="1">
    <source>
        <dbReference type="ARBA" id="ARBA00004123"/>
    </source>
</evidence>
<evidence type="ECO:0000256" key="6">
    <source>
        <dbReference type="SAM" id="MobiDB-lite"/>
    </source>
</evidence>
<dbReference type="Pfam" id="PF04082">
    <property type="entry name" value="Fungal_trans"/>
    <property type="match status" value="1"/>
</dbReference>
<keyword evidence="5" id="KW-0539">Nucleus</keyword>
<accession>A0A6A6W2E3</accession>
<evidence type="ECO:0000256" key="5">
    <source>
        <dbReference type="ARBA" id="ARBA00023242"/>
    </source>
</evidence>
<dbReference type="SUPFAM" id="SSF57701">
    <property type="entry name" value="Zn2/Cys6 DNA-binding domain"/>
    <property type="match status" value="1"/>
</dbReference>
<dbReference type="Pfam" id="PF00172">
    <property type="entry name" value="Zn_clus"/>
    <property type="match status" value="1"/>
</dbReference>
<dbReference type="InterPro" id="IPR050815">
    <property type="entry name" value="TF_fung"/>
</dbReference>
<keyword evidence="2" id="KW-0479">Metal-binding</keyword>
<proteinExistence type="predicted"/>
<evidence type="ECO:0000259" key="7">
    <source>
        <dbReference type="PROSITE" id="PS50048"/>
    </source>
</evidence>
<dbReference type="GO" id="GO:0005634">
    <property type="term" value="C:nucleus"/>
    <property type="evidence" value="ECO:0007669"/>
    <property type="project" value="UniProtKB-SubCell"/>
</dbReference>
<dbReference type="PROSITE" id="PS00463">
    <property type="entry name" value="ZN2_CY6_FUNGAL_1"/>
    <property type="match status" value="1"/>
</dbReference>
<gene>
    <name evidence="8" type="ORF">EJ05DRAFT_74770</name>
</gene>
<dbReference type="CDD" id="cd00067">
    <property type="entry name" value="GAL4"/>
    <property type="match status" value="1"/>
</dbReference>
<name>A0A6A6W2E3_9PEZI</name>
<dbReference type="RefSeq" id="XP_033599176.1">
    <property type="nucleotide sequence ID" value="XM_033749950.1"/>
</dbReference>
<dbReference type="OrthoDB" id="2943660at2759"/>
<organism evidence="8 9">
    <name type="scientific">Pseudovirgaria hyperparasitica</name>
    <dbReference type="NCBI Taxonomy" id="470096"/>
    <lineage>
        <taxon>Eukaryota</taxon>
        <taxon>Fungi</taxon>
        <taxon>Dikarya</taxon>
        <taxon>Ascomycota</taxon>
        <taxon>Pezizomycotina</taxon>
        <taxon>Dothideomycetes</taxon>
        <taxon>Dothideomycetes incertae sedis</taxon>
        <taxon>Acrospermales</taxon>
        <taxon>Acrospermaceae</taxon>
        <taxon>Pseudovirgaria</taxon>
    </lineage>
</organism>
<dbReference type="SMART" id="SM00906">
    <property type="entry name" value="Fungal_trans"/>
    <property type="match status" value="1"/>
</dbReference>
<evidence type="ECO:0000256" key="4">
    <source>
        <dbReference type="ARBA" id="ARBA00023163"/>
    </source>
</evidence>
<dbReference type="GO" id="GO:0003677">
    <property type="term" value="F:DNA binding"/>
    <property type="evidence" value="ECO:0007669"/>
    <property type="project" value="InterPro"/>
</dbReference>
<comment type="subcellular location">
    <subcellularLocation>
        <location evidence="1">Nucleus</location>
    </subcellularLocation>
</comment>
<evidence type="ECO:0000256" key="3">
    <source>
        <dbReference type="ARBA" id="ARBA00023015"/>
    </source>
</evidence>
<dbReference type="GO" id="GO:0006351">
    <property type="term" value="P:DNA-templated transcription"/>
    <property type="evidence" value="ECO:0007669"/>
    <property type="project" value="InterPro"/>
</dbReference>
<dbReference type="InterPro" id="IPR001138">
    <property type="entry name" value="Zn2Cys6_DnaBD"/>
</dbReference>
<evidence type="ECO:0000313" key="9">
    <source>
        <dbReference type="Proteomes" id="UP000799437"/>
    </source>
</evidence>
<evidence type="ECO:0000313" key="8">
    <source>
        <dbReference type="EMBL" id="KAF2756725.1"/>
    </source>
</evidence>
<keyword evidence="4" id="KW-0804">Transcription</keyword>
<sequence length="573" mass="64292">MMHKPIYPGVTKRKQACLGCRTRKKKCDGQRPSCTPCKRWNVVCDYNEFPTVRNGGPTRPDIALGMPGFTVFTDFSHNYHQHTGSTSSSLPGSQDSMSTESSTVSHTSPESLDYLSNSPADKEPMIPPLSLVLELLDIFVIKYTRFLPCFHLESLKADVKSGELQRFSSSLLFAILAIAAPQHSERKVKASQAIWASTASSLYDSTSHDAVPPLRVLQAAVCIVFLSISRTDYSKAWLTLGKAWRQACAMGFNRIDATSTGPLVLSPGPLNSREQEERRRTMWTLMLLDGDHSYPSGWPTAIDVRQVVVHKPISDVAFNLMSSESSLPRENGDMLQQVLKAYETLGKAVQHVYVLQRPDDLYDHFLKMKQLVRQSDLIKESLQLSLNERHQYLQLCYVVWASLINSATIILLNHLSEEDWEMMRDSSIPEKERLSSNTCFSKCVAAATDAAEMVNHIFETSSPDILLNPHIAAAIYICSRPLLITWHETQDSIYRRGISTFLHFCDCLAAEFPPLGKKFKAGIEFCLGEDEFGIQEMRKSGAKTNLAFCSVWFERSKLNSDSFVPGKIQMSKP</sequence>
<dbReference type="GO" id="GO:0000981">
    <property type="term" value="F:DNA-binding transcription factor activity, RNA polymerase II-specific"/>
    <property type="evidence" value="ECO:0007669"/>
    <property type="project" value="InterPro"/>
</dbReference>
<dbReference type="GO" id="GO:0008270">
    <property type="term" value="F:zinc ion binding"/>
    <property type="evidence" value="ECO:0007669"/>
    <property type="project" value="InterPro"/>
</dbReference>
<dbReference type="CDD" id="cd12148">
    <property type="entry name" value="fungal_TF_MHR"/>
    <property type="match status" value="1"/>
</dbReference>